<dbReference type="SUPFAM" id="SSF53383">
    <property type="entry name" value="PLP-dependent transferases"/>
    <property type="match status" value="1"/>
</dbReference>
<dbReference type="CDD" id="cd00616">
    <property type="entry name" value="AHBA_syn"/>
    <property type="match status" value="1"/>
</dbReference>
<organism evidence="2 3">
    <name type="scientific">Solibaculum intestinale</name>
    <dbReference type="NCBI Taxonomy" id="3133165"/>
    <lineage>
        <taxon>Bacteria</taxon>
        <taxon>Bacillati</taxon>
        <taxon>Bacillota</taxon>
        <taxon>Clostridia</taxon>
        <taxon>Eubacteriales</taxon>
        <taxon>Oscillospiraceae</taxon>
        <taxon>Solibaculum</taxon>
    </lineage>
</organism>
<keyword evidence="2" id="KW-0032">Aminotransferase</keyword>
<accession>A0ABV1DZX9</accession>
<gene>
    <name evidence="2" type="ORF">WMO26_07250</name>
</gene>
<dbReference type="PANTHER" id="PTHR30244:SF34">
    <property type="entry name" value="DTDP-4-AMINO-4,6-DIDEOXYGALACTOSE TRANSAMINASE"/>
    <property type="match status" value="1"/>
</dbReference>
<keyword evidence="1" id="KW-0663">Pyridoxal phosphate</keyword>
<dbReference type="PIRSF" id="PIRSF000390">
    <property type="entry name" value="PLP_StrS"/>
    <property type="match status" value="1"/>
</dbReference>
<evidence type="ECO:0000313" key="2">
    <source>
        <dbReference type="EMBL" id="MEQ2440619.1"/>
    </source>
</evidence>
<name>A0ABV1DZX9_9FIRM</name>
<dbReference type="Gene3D" id="3.40.640.10">
    <property type="entry name" value="Type I PLP-dependent aspartate aminotransferase-like (Major domain)"/>
    <property type="match status" value="1"/>
</dbReference>
<dbReference type="InterPro" id="IPR015424">
    <property type="entry name" value="PyrdxlP-dep_Trfase"/>
</dbReference>
<protein>
    <submittedName>
        <fullName evidence="2">DegT/DnrJ/EryC1/StrS family aminotransferase</fullName>
    </submittedName>
</protein>
<dbReference type="InterPro" id="IPR015422">
    <property type="entry name" value="PyrdxlP-dep_Trfase_small"/>
</dbReference>
<comment type="similarity">
    <text evidence="1">Belongs to the DegT/DnrJ/EryC1 family.</text>
</comment>
<dbReference type="GO" id="GO:0008483">
    <property type="term" value="F:transaminase activity"/>
    <property type="evidence" value="ECO:0007669"/>
    <property type="project" value="UniProtKB-KW"/>
</dbReference>
<proteinExistence type="inferred from homology"/>
<dbReference type="PANTHER" id="PTHR30244">
    <property type="entry name" value="TRANSAMINASE"/>
    <property type="match status" value="1"/>
</dbReference>
<comment type="caution">
    <text evidence="2">The sequence shown here is derived from an EMBL/GenBank/DDBJ whole genome shotgun (WGS) entry which is preliminary data.</text>
</comment>
<dbReference type="RefSeq" id="WP_349219283.1">
    <property type="nucleotide sequence ID" value="NZ_JBBMFD010000010.1"/>
</dbReference>
<keyword evidence="2" id="KW-0808">Transferase</keyword>
<dbReference type="Pfam" id="PF01041">
    <property type="entry name" value="DegT_DnrJ_EryC1"/>
    <property type="match status" value="1"/>
</dbReference>
<evidence type="ECO:0000256" key="1">
    <source>
        <dbReference type="RuleBase" id="RU004508"/>
    </source>
</evidence>
<dbReference type="EMBL" id="JBBMFD010000010">
    <property type="protein sequence ID" value="MEQ2440619.1"/>
    <property type="molecule type" value="Genomic_DNA"/>
</dbReference>
<dbReference type="InterPro" id="IPR015421">
    <property type="entry name" value="PyrdxlP-dep_Trfase_major"/>
</dbReference>
<sequence>MSKRIYLSSPTMHGEEQRYIKEAFDTNWVAPLGTNVNEFEKELASYVGVGHAAALSAGTAALHLAMKLAGVTDGDVVFCSDLTFAATVNPVSYEKGVQVFLDSEEESWNMDPRALEKAFEKYPNPKAVVLVNLYGTPAKLDAIKDICSAHQVPLIEDAAESLGAVYHGKQTGTFGTFGVFSFNGNKIITTSGGGMLVSDDAAAIEKARFWATQSRDPARHYQHSEIGYNYRMSNIVAGIGRGQLKALDLHIQKKKAIYETYQKEFASIPEIRMNPYLPGSAPNFWLSCMTIDPASKVTPLDVMVALEQENIESRPIWKPMHMQPVFATHDFIQVADGVPVSERIFERGVCLPSDVKNTEEDMERIIGIVKGLFA</sequence>
<dbReference type="Gene3D" id="3.90.1150.10">
    <property type="entry name" value="Aspartate Aminotransferase, domain 1"/>
    <property type="match status" value="1"/>
</dbReference>
<dbReference type="Proteomes" id="UP001489509">
    <property type="component" value="Unassembled WGS sequence"/>
</dbReference>
<dbReference type="InterPro" id="IPR000653">
    <property type="entry name" value="DegT/StrS_aminotransferase"/>
</dbReference>
<keyword evidence="3" id="KW-1185">Reference proteome</keyword>
<reference evidence="2 3" key="1">
    <citation type="submission" date="2024-03" db="EMBL/GenBank/DDBJ databases">
        <title>Human intestinal bacterial collection.</title>
        <authorList>
            <person name="Pauvert C."/>
            <person name="Hitch T.C.A."/>
            <person name="Clavel T."/>
        </authorList>
    </citation>
    <scope>NUCLEOTIDE SEQUENCE [LARGE SCALE GENOMIC DNA]</scope>
    <source>
        <strain evidence="2 3">CLA-JM-H44</strain>
    </source>
</reference>
<evidence type="ECO:0000313" key="3">
    <source>
        <dbReference type="Proteomes" id="UP001489509"/>
    </source>
</evidence>